<feature type="transmembrane region" description="Helical" evidence="18">
    <location>
        <begin position="577"/>
        <end position="595"/>
    </location>
</feature>
<dbReference type="InterPro" id="IPR006202">
    <property type="entry name" value="Neur_chan_lig-bd"/>
</dbReference>
<evidence type="ECO:0000256" key="6">
    <source>
        <dbReference type="ARBA" id="ARBA00023018"/>
    </source>
</evidence>
<dbReference type="PANTHER" id="PTHR18945">
    <property type="entry name" value="NEUROTRANSMITTER GATED ION CHANNEL"/>
    <property type="match status" value="1"/>
</dbReference>
<dbReference type="PRINTS" id="PR00252">
    <property type="entry name" value="NRIONCHANNEL"/>
</dbReference>
<name>A0A8J2WJC2_9CRUS</name>
<evidence type="ECO:0000256" key="12">
    <source>
        <dbReference type="ARBA" id="ARBA00023180"/>
    </source>
</evidence>
<dbReference type="GO" id="GO:0034707">
    <property type="term" value="C:chloride channel complex"/>
    <property type="evidence" value="ECO:0007669"/>
    <property type="project" value="UniProtKB-KW"/>
</dbReference>
<evidence type="ECO:0000256" key="9">
    <source>
        <dbReference type="ARBA" id="ARBA00023157"/>
    </source>
</evidence>
<evidence type="ECO:0000256" key="10">
    <source>
        <dbReference type="ARBA" id="ARBA00023170"/>
    </source>
</evidence>
<keyword evidence="11" id="KW-0869">Chloride channel</keyword>
<dbReference type="FunFam" id="2.70.170.10:FF:000003">
    <property type="entry name" value="Putative gamma-aminobutyric acid receptor subunit gamma-2"/>
    <property type="match status" value="1"/>
</dbReference>
<dbReference type="InterPro" id="IPR006028">
    <property type="entry name" value="GABAA/Glycine_rcpt"/>
</dbReference>
<dbReference type="PRINTS" id="PR01079">
    <property type="entry name" value="GABAARALPHA"/>
</dbReference>
<evidence type="ECO:0000256" key="13">
    <source>
        <dbReference type="ARBA" id="ARBA00023214"/>
    </source>
</evidence>
<dbReference type="CDD" id="cd19007">
    <property type="entry name" value="LGIC_ECD_GABAR_GRD-like"/>
    <property type="match status" value="1"/>
</dbReference>
<sequence length="612" mass="69901">MTTPICSRHSTLLLRGAHPLNLEEDREVMTAAAQRDACADAGNDDWQVTRKSTGFKSKHATTNCNVVSFFGAERFNSFKAIVISPSRIRNSKDSSRDVQRSVATPLPTPQHNRTNEAIRALSRNITSLLENLLKNYDSNHHPGYDSGLPTVVKSNILVRSMGPFSEHRMDYSMDCYFRQSWQDRRLSFNGPIDTLSLSIKMLEGIWKPDTFIYNGKKSYLHTITTPNKLLRINKDGSILYSVRLTIKAKCSMNLRDFPMDYQSCPLILGSYSYDEEDLLYVWDEDQGVKFLGDVELSQFDLISSPYRNASISRKRGLYSVLQVSFNLRRKQGYFLIQVYVPCILIVVLSWVSFWLNREATSDRINLGITTVLTLSTLAMDTRTDLPKVHYATALDWFILITFGYCMASIIQFASVHYFTKIGSGENYQTQEISVLHRKLMEIKGSPSNEPVDGRIITTDFADWEKLGAELPHMFTTPPVPPCTPSGNEEENVTAIMHEEMKLNIETSDEDDEDDAVASNSAVKIRTNRRHTDNSSRLKQLYYCLVANQSFRAKRKRRALAKGNIINSVSKIDSVSRILFPVTFSLINVVYWWGFIAQNHDFTWNRMDNSKFY</sequence>
<dbReference type="SUPFAM" id="SSF90112">
    <property type="entry name" value="Neurotransmitter-gated ion-channel transmembrane pore"/>
    <property type="match status" value="1"/>
</dbReference>
<evidence type="ECO:0000256" key="1">
    <source>
        <dbReference type="ARBA" id="ARBA00022448"/>
    </source>
</evidence>
<feature type="region of interest" description="Disordered" evidence="19">
    <location>
        <begin position="89"/>
        <end position="113"/>
    </location>
</feature>
<evidence type="ECO:0000256" key="19">
    <source>
        <dbReference type="SAM" id="MobiDB-lite"/>
    </source>
</evidence>
<comment type="caution">
    <text evidence="22">The sequence shown here is derived from an EMBL/GenBank/DDBJ whole genome shotgun (WGS) entry which is preliminary data.</text>
</comment>
<dbReference type="InterPro" id="IPR036734">
    <property type="entry name" value="Neur_chan_lig-bd_sf"/>
</dbReference>
<evidence type="ECO:0000256" key="17">
    <source>
        <dbReference type="ARBA" id="ARBA00034104"/>
    </source>
</evidence>
<dbReference type="Gene3D" id="2.70.170.10">
    <property type="entry name" value="Neurotransmitter-gated ion-channel ligand-binding domain"/>
    <property type="match status" value="1"/>
</dbReference>
<feature type="domain" description="Neurotransmitter-gated ion-channel transmembrane" evidence="21">
    <location>
        <begin position="338"/>
        <end position="591"/>
    </location>
</feature>
<evidence type="ECO:0000256" key="8">
    <source>
        <dbReference type="ARBA" id="ARBA00023136"/>
    </source>
</evidence>
<reference evidence="22" key="1">
    <citation type="submission" date="2021-11" db="EMBL/GenBank/DDBJ databases">
        <authorList>
            <person name="Schell T."/>
        </authorList>
    </citation>
    <scope>NUCLEOTIDE SEQUENCE</scope>
    <source>
        <strain evidence="22">M5</strain>
    </source>
</reference>
<dbReference type="OrthoDB" id="203862at2759"/>
<gene>
    <name evidence="22" type="ORF">DGAL_LOCUS3170</name>
</gene>
<evidence type="ECO:0000259" key="21">
    <source>
        <dbReference type="Pfam" id="PF02932"/>
    </source>
</evidence>
<evidence type="ECO:0000256" key="11">
    <source>
        <dbReference type="ARBA" id="ARBA00023173"/>
    </source>
</evidence>
<keyword evidence="15" id="KW-1071">Ligand-gated ion channel</keyword>
<dbReference type="InterPro" id="IPR006029">
    <property type="entry name" value="Neurotrans-gated_channel_TM"/>
</dbReference>
<keyword evidence="7 18" id="KW-0406">Ion transport</keyword>
<feature type="domain" description="Neurotransmitter-gated ion-channel ligand-binding" evidence="20">
    <location>
        <begin position="126"/>
        <end position="330"/>
    </location>
</feature>
<evidence type="ECO:0000256" key="5">
    <source>
        <dbReference type="ARBA" id="ARBA00022989"/>
    </source>
</evidence>
<keyword evidence="2" id="KW-1003">Cell membrane</keyword>
<dbReference type="GO" id="GO:0005230">
    <property type="term" value="F:extracellular ligand-gated monoatomic ion channel activity"/>
    <property type="evidence" value="ECO:0007669"/>
    <property type="project" value="InterPro"/>
</dbReference>
<dbReference type="AlphaFoldDB" id="A0A8J2WJC2"/>
<keyword evidence="9" id="KW-1015">Disulfide bond</keyword>
<dbReference type="Gene3D" id="1.20.58.390">
    <property type="entry name" value="Neurotransmitter-gated ion-channel transmembrane domain"/>
    <property type="match status" value="1"/>
</dbReference>
<dbReference type="PRINTS" id="PR00253">
    <property type="entry name" value="GABAARECEPTR"/>
</dbReference>
<comment type="similarity">
    <text evidence="18">Belongs to the ligand-gated ion channel (TC 1.A.9) family.</text>
</comment>
<dbReference type="Proteomes" id="UP000789390">
    <property type="component" value="Unassembled WGS sequence"/>
</dbReference>
<feature type="transmembrane region" description="Helical" evidence="18">
    <location>
        <begin position="333"/>
        <end position="355"/>
    </location>
</feature>
<accession>A0A8J2WJC2</accession>
<feature type="compositionally biased region" description="Basic and acidic residues" evidence="19">
    <location>
        <begin position="90"/>
        <end position="99"/>
    </location>
</feature>
<evidence type="ECO:0000256" key="14">
    <source>
        <dbReference type="ARBA" id="ARBA00023257"/>
    </source>
</evidence>
<keyword evidence="4" id="KW-0732">Signal</keyword>
<evidence type="ECO:0000256" key="18">
    <source>
        <dbReference type="RuleBase" id="RU000687"/>
    </source>
</evidence>
<dbReference type="SUPFAM" id="SSF63712">
    <property type="entry name" value="Nicotinic receptor ligand binding domain-like"/>
    <property type="match status" value="1"/>
</dbReference>
<dbReference type="InterPro" id="IPR018000">
    <property type="entry name" value="Neurotransmitter_ion_chnl_CS"/>
</dbReference>
<keyword evidence="1 18" id="KW-0813">Transport</keyword>
<protein>
    <submittedName>
        <fullName evidence="22">Uncharacterized protein</fullName>
    </submittedName>
</protein>
<proteinExistence type="inferred from homology"/>
<dbReference type="CDD" id="cd19049">
    <property type="entry name" value="LGIC_TM_anion"/>
    <property type="match status" value="1"/>
</dbReference>
<dbReference type="InterPro" id="IPR006201">
    <property type="entry name" value="Neur_channel"/>
</dbReference>
<keyword evidence="12" id="KW-0325">Glycoprotein</keyword>
<dbReference type="GO" id="GO:0099095">
    <property type="term" value="F:ligand-gated monoatomic anion channel activity"/>
    <property type="evidence" value="ECO:0007669"/>
    <property type="project" value="UniProtKB-ARBA"/>
</dbReference>
<evidence type="ECO:0000256" key="2">
    <source>
        <dbReference type="ARBA" id="ARBA00022475"/>
    </source>
</evidence>
<dbReference type="InterPro" id="IPR001390">
    <property type="entry name" value="GABAAa_rcpt"/>
</dbReference>
<evidence type="ECO:0000313" key="23">
    <source>
        <dbReference type="Proteomes" id="UP000789390"/>
    </source>
</evidence>
<keyword evidence="8 18" id="KW-0472">Membrane</keyword>
<evidence type="ECO:0000256" key="7">
    <source>
        <dbReference type="ARBA" id="ARBA00023065"/>
    </source>
</evidence>
<evidence type="ECO:0000259" key="20">
    <source>
        <dbReference type="Pfam" id="PF02931"/>
    </source>
</evidence>
<keyword evidence="5 18" id="KW-1133">Transmembrane helix</keyword>
<keyword evidence="10" id="KW-0675">Receptor</keyword>
<keyword evidence="13" id="KW-0868">Chloride</keyword>
<evidence type="ECO:0000313" key="22">
    <source>
        <dbReference type="EMBL" id="CAH0100882.1"/>
    </source>
</evidence>
<keyword evidence="23" id="KW-1185">Reference proteome</keyword>
<comment type="caution">
    <text evidence="18">Lacks conserved residue(s) required for the propagation of feature annotation.</text>
</comment>
<dbReference type="GO" id="GO:0005254">
    <property type="term" value="F:chloride channel activity"/>
    <property type="evidence" value="ECO:0007669"/>
    <property type="project" value="UniProtKB-KW"/>
</dbReference>
<dbReference type="GO" id="GO:0004890">
    <property type="term" value="F:GABA-A receptor activity"/>
    <property type="evidence" value="ECO:0007669"/>
    <property type="project" value="InterPro"/>
</dbReference>
<keyword evidence="16 18" id="KW-0407">Ion channel</keyword>
<organism evidence="22 23">
    <name type="scientific">Daphnia galeata</name>
    <dbReference type="NCBI Taxonomy" id="27404"/>
    <lineage>
        <taxon>Eukaryota</taxon>
        <taxon>Metazoa</taxon>
        <taxon>Ecdysozoa</taxon>
        <taxon>Arthropoda</taxon>
        <taxon>Crustacea</taxon>
        <taxon>Branchiopoda</taxon>
        <taxon>Diplostraca</taxon>
        <taxon>Cladocera</taxon>
        <taxon>Anomopoda</taxon>
        <taxon>Daphniidae</taxon>
        <taxon>Daphnia</taxon>
    </lineage>
</organism>
<evidence type="ECO:0000256" key="15">
    <source>
        <dbReference type="ARBA" id="ARBA00023286"/>
    </source>
</evidence>
<evidence type="ECO:0000256" key="16">
    <source>
        <dbReference type="ARBA" id="ARBA00023303"/>
    </source>
</evidence>
<dbReference type="Pfam" id="PF02932">
    <property type="entry name" value="Neur_chan_memb"/>
    <property type="match status" value="1"/>
</dbReference>
<evidence type="ECO:0000256" key="4">
    <source>
        <dbReference type="ARBA" id="ARBA00022729"/>
    </source>
</evidence>
<comment type="subcellular location">
    <subcellularLocation>
        <location evidence="17">Postsynaptic cell membrane</location>
        <topology evidence="17">Multi-pass membrane protein</topology>
    </subcellularLocation>
</comment>
<feature type="transmembrane region" description="Helical" evidence="18">
    <location>
        <begin position="396"/>
        <end position="418"/>
    </location>
</feature>
<evidence type="ECO:0000256" key="3">
    <source>
        <dbReference type="ARBA" id="ARBA00022692"/>
    </source>
</evidence>
<dbReference type="GO" id="GO:0045211">
    <property type="term" value="C:postsynaptic membrane"/>
    <property type="evidence" value="ECO:0007669"/>
    <property type="project" value="UniProtKB-SubCell"/>
</dbReference>
<dbReference type="EMBL" id="CAKKLH010000046">
    <property type="protein sequence ID" value="CAH0100882.1"/>
    <property type="molecule type" value="Genomic_DNA"/>
</dbReference>
<dbReference type="Pfam" id="PF02931">
    <property type="entry name" value="Neur_chan_LBD"/>
    <property type="match status" value="1"/>
</dbReference>
<dbReference type="InterPro" id="IPR036719">
    <property type="entry name" value="Neuro-gated_channel_TM_sf"/>
</dbReference>
<dbReference type="NCBIfam" id="TIGR00860">
    <property type="entry name" value="LIC"/>
    <property type="match status" value="1"/>
</dbReference>
<dbReference type="InterPro" id="IPR038050">
    <property type="entry name" value="Neuro_actylchol_rec"/>
</dbReference>
<keyword evidence="3 18" id="KW-0812">Transmembrane</keyword>
<keyword evidence="14" id="KW-0628">Postsynaptic cell membrane</keyword>
<dbReference type="PROSITE" id="PS00236">
    <property type="entry name" value="NEUROTR_ION_CHANNEL"/>
    <property type="match status" value="1"/>
</dbReference>
<keyword evidence="6" id="KW-0770">Synapse</keyword>